<proteinExistence type="predicted"/>
<dbReference type="AlphaFoldDB" id="A0A4Y2SHX3"/>
<sequence length="146" mass="16291">MRNVGKSVDFLYAFANFVNNVAHTSGIFNSSAIISQRRRRSSASIRRTLSELLLAWCRPRTAHLDTSSLSLKRLNHLKSSLPPLLPHRHTFTNISCVSSRVCPKLIQTECSRVVSIFAVTGLLTSLFKLVVARTSAYPVVIWTLGH</sequence>
<gene>
    <name evidence="1" type="ORF">AVEN_155485_1</name>
</gene>
<dbReference type="Proteomes" id="UP000499080">
    <property type="component" value="Unassembled WGS sequence"/>
</dbReference>
<organism evidence="1 2">
    <name type="scientific">Araneus ventricosus</name>
    <name type="common">Orbweaver spider</name>
    <name type="synonym">Epeira ventricosa</name>
    <dbReference type="NCBI Taxonomy" id="182803"/>
    <lineage>
        <taxon>Eukaryota</taxon>
        <taxon>Metazoa</taxon>
        <taxon>Ecdysozoa</taxon>
        <taxon>Arthropoda</taxon>
        <taxon>Chelicerata</taxon>
        <taxon>Arachnida</taxon>
        <taxon>Araneae</taxon>
        <taxon>Araneomorphae</taxon>
        <taxon>Entelegynae</taxon>
        <taxon>Araneoidea</taxon>
        <taxon>Araneidae</taxon>
        <taxon>Araneus</taxon>
    </lineage>
</organism>
<name>A0A4Y2SHX3_ARAVE</name>
<protein>
    <submittedName>
        <fullName evidence="1">Uncharacterized protein</fullName>
    </submittedName>
</protein>
<evidence type="ECO:0000313" key="1">
    <source>
        <dbReference type="EMBL" id="GBN87491.1"/>
    </source>
</evidence>
<accession>A0A4Y2SHX3</accession>
<keyword evidence="2" id="KW-1185">Reference proteome</keyword>
<evidence type="ECO:0000313" key="2">
    <source>
        <dbReference type="Proteomes" id="UP000499080"/>
    </source>
</evidence>
<dbReference type="EMBL" id="BGPR01021825">
    <property type="protein sequence ID" value="GBN87491.1"/>
    <property type="molecule type" value="Genomic_DNA"/>
</dbReference>
<comment type="caution">
    <text evidence="1">The sequence shown here is derived from an EMBL/GenBank/DDBJ whole genome shotgun (WGS) entry which is preliminary data.</text>
</comment>
<reference evidence="1 2" key="1">
    <citation type="journal article" date="2019" name="Sci. Rep.">
        <title>Orb-weaving spider Araneus ventricosus genome elucidates the spidroin gene catalogue.</title>
        <authorList>
            <person name="Kono N."/>
            <person name="Nakamura H."/>
            <person name="Ohtoshi R."/>
            <person name="Moran D.A.P."/>
            <person name="Shinohara A."/>
            <person name="Yoshida Y."/>
            <person name="Fujiwara M."/>
            <person name="Mori M."/>
            <person name="Tomita M."/>
            <person name="Arakawa K."/>
        </authorList>
    </citation>
    <scope>NUCLEOTIDE SEQUENCE [LARGE SCALE GENOMIC DNA]</scope>
</reference>